<protein>
    <submittedName>
        <fullName evidence="2">HAD-superfamily hydrolase, subfamily IA, variant 1</fullName>
    </submittedName>
</protein>
<evidence type="ECO:0000313" key="2">
    <source>
        <dbReference type="EMBL" id="ADC65189.1"/>
    </source>
</evidence>
<name>D3RXH6_FERPA</name>
<dbReference type="eggNOG" id="arCOG02292">
    <property type="taxonomic scope" value="Archaea"/>
</dbReference>
<gene>
    <name evidence="2" type="ordered locus">Ferp_1027</name>
</gene>
<dbReference type="InterPro" id="IPR023214">
    <property type="entry name" value="HAD_sf"/>
</dbReference>
<comment type="similarity">
    <text evidence="1">Belongs to the HAD-like hydrolase superfamily.</text>
</comment>
<dbReference type="KEGG" id="fpl:Ferp_1027"/>
<evidence type="ECO:0000313" key="3">
    <source>
        <dbReference type="Proteomes" id="UP000002613"/>
    </source>
</evidence>
<dbReference type="EMBL" id="CP001899">
    <property type="protein sequence ID" value="ADC65189.1"/>
    <property type="molecule type" value="Genomic_DNA"/>
</dbReference>
<dbReference type="AlphaFoldDB" id="D3RXH6"/>
<dbReference type="Gene3D" id="3.40.50.1000">
    <property type="entry name" value="HAD superfamily/HAD-like"/>
    <property type="match status" value="1"/>
</dbReference>
<dbReference type="GO" id="GO:0005829">
    <property type="term" value="C:cytosol"/>
    <property type="evidence" value="ECO:0007669"/>
    <property type="project" value="TreeGrafter"/>
</dbReference>
<accession>D3RXH6</accession>
<dbReference type="InterPro" id="IPR036412">
    <property type="entry name" value="HAD-like_sf"/>
</dbReference>
<dbReference type="Gene3D" id="1.10.260.80">
    <property type="match status" value="1"/>
</dbReference>
<dbReference type="STRING" id="589924.Ferp_1027"/>
<dbReference type="SFLD" id="SFLDS00003">
    <property type="entry name" value="Haloacid_Dehalogenase"/>
    <property type="match status" value="1"/>
</dbReference>
<keyword evidence="3" id="KW-1185">Reference proteome</keyword>
<dbReference type="SUPFAM" id="SSF56784">
    <property type="entry name" value="HAD-like"/>
    <property type="match status" value="1"/>
</dbReference>
<sequence>MELVVFDMDGTIIEFNLPIEEIKRKIGVQRRILEEILKSERREELLKTLESYEIEAAKNSKLYPHFKDFLSFLEENYVVTALYTRNSRKSVEIVLEKHDLSFDYVFTREKDIKPSPKPIVKLMEKKGLKREDAVMIGDFYFDYLTAKNCGIPFWMVLNSRNEIFLKEYEIKPDLIFRNYRELLSSLKL</sequence>
<dbReference type="GeneID" id="8778537"/>
<dbReference type="NCBIfam" id="TIGR01509">
    <property type="entry name" value="HAD-SF-IA-v3"/>
    <property type="match status" value="1"/>
</dbReference>
<dbReference type="PANTHER" id="PTHR43434:SF1">
    <property type="entry name" value="PHOSPHOGLYCOLATE PHOSPHATASE"/>
    <property type="match status" value="1"/>
</dbReference>
<dbReference type="PANTHER" id="PTHR43434">
    <property type="entry name" value="PHOSPHOGLYCOLATE PHOSPHATASE"/>
    <property type="match status" value="1"/>
</dbReference>
<organism evidence="2 3">
    <name type="scientific">Ferroglobus placidus (strain DSM 10642 / AEDII12DO)</name>
    <dbReference type="NCBI Taxonomy" id="589924"/>
    <lineage>
        <taxon>Archaea</taxon>
        <taxon>Methanobacteriati</taxon>
        <taxon>Methanobacteriota</taxon>
        <taxon>Archaeoglobi</taxon>
        <taxon>Archaeoglobales</taxon>
        <taxon>Archaeoglobaceae</taxon>
        <taxon>Ferroglobus</taxon>
    </lineage>
</organism>
<keyword evidence="2" id="KW-0378">Hydrolase</keyword>
<dbReference type="GO" id="GO:0008967">
    <property type="term" value="F:phosphoglycolate phosphatase activity"/>
    <property type="evidence" value="ECO:0007669"/>
    <property type="project" value="TreeGrafter"/>
</dbReference>
<reference evidence="3" key="1">
    <citation type="submission" date="2010-02" db="EMBL/GenBank/DDBJ databases">
        <title>Complete sequence of Ferroglobus placidus DSM 10642.</title>
        <authorList>
            <consortium name="US DOE Joint Genome Institute"/>
            <person name="Lucas S."/>
            <person name="Copeland A."/>
            <person name="Lapidus A."/>
            <person name="Cheng J.-F."/>
            <person name="Bruce D."/>
            <person name="Goodwin L."/>
            <person name="Pitluck S."/>
            <person name="Saunders E."/>
            <person name="Brettin T."/>
            <person name="Detter J.C."/>
            <person name="Han C."/>
            <person name="Tapia R."/>
            <person name="Larimer F."/>
            <person name="Land M."/>
            <person name="Hauser L."/>
            <person name="Kyrpides N."/>
            <person name="Ivanova N."/>
            <person name="Holmes D."/>
            <person name="Lovley D."/>
            <person name="Kyrpides N."/>
            <person name="Anderson I.J."/>
            <person name="Woyke T."/>
        </authorList>
    </citation>
    <scope>NUCLEOTIDE SEQUENCE [LARGE SCALE GENOMIC DNA]</scope>
    <source>
        <strain evidence="3">DSM 10642 / AEDII12DO</strain>
    </source>
</reference>
<dbReference type="NCBIfam" id="TIGR01549">
    <property type="entry name" value="HAD-SF-IA-v1"/>
    <property type="match status" value="1"/>
</dbReference>
<dbReference type="HOGENOM" id="CLU_045011_11_3_2"/>
<proteinExistence type="inferred from homology"/>
<dbReference type="Proteomes" id="UP000002613">
    <property type="component" value="Chromosome"/>
</dbReference>
<reference evidence="2 3" key="2">
    <citation type="journal article" date="2011" name="Stand. Genomic Sci.">
        <title>Complete genome sequence of Ferroglobus placidus AEDII12DO.</title>
        <authorList>
            <person name="Anderson I."/>
            <person name="Risso C."/>
            <person name="Holmes D."/>
            <person name="Lucas S."/>
            <person name="Copeland A."/>
            <person name="Lapidus A."/>
            <person name="Cheng J.F."/>
            <person name="Bruce D."/>
            <person name="Goodwin L."/>
            <person name="Pitluck S."/>
            <person name="Saunders E."/>
            <person name="Brettin T."/>
            <person name="Detter J.C."/>
            <person name="Han C."/>
            <person name="Tapia R."/>
            <person name="Larimer F."/>
            <person name="Land M."/>
            <person name="Hauser L."/>
            <person name="Woyke T."/>
            <person name="Lovley D."/>
            <person name="Kyrpides N."/>
            <person name="Ivanova N."/>
        </authorList>
    </citation>
    <scope>NUCLEOTIDE SEQUENCE [LARGE SCALE GENOMIC DNA]</scope>
    <source>
        <strain evidence="3">DSM 10642 / AEDII12DO</strain>
    </source>
</reference>
<dbReference type="InterPro" id="IPR050155">
    <property type="entry name" value="HAD-like_hydrolase_sf"/>
</dbReference>
<dbReference type="InterPro" id="IPR041492">
    <property type="entry name" value="HAD_2"/>
</dbReference>
<dbReference type="Pfam" id="PF13419">
    <property type="entry name" value="HAD_2"/>
    <property type="match status" value="1"/>
</dbReference>
<dbReference type="GO" id="GO:0006281">
    <property type="term" value="P:DNA repair"/>
    <property type="evidence" value="ECO:0007669"/>
    <property type="project" value="TreeGrafter"/>
</dbReference>
<dbReference type="OrthoDB" id="115864at2157"/>
<dbReference type="SFLD" id="SFLDG01129">
    <property type="entry name" value="C1.5:_HAD__Beta-PGM__Phosphata"/>
    <property type="match status" value="1"/>
</dbReference>
<evidence type="ECO:0000256" key="1">
    <source>
        <dbReference type="ARBA" id="ARBA00007958"/>
    </source>
</evidence>
<dbReference type="RefSeq" id="WP_012965532.1">
    <property type="nucleotide sequence ID" value="NC_013849.1"/>
</dbReference>
<dbReference type="PaxDb" id="589924-Ferp_1027"/>
<dbReference type="InterPro" id="IPR006439">
    <property type="entry name" value="HAD-SF_hydro_IA"/>
</dbReference>